<proteinExistence type="predicted"/>
<evidence type="ECO:0000256" key="1">
    <source>
        <dbReference type="SAM" id="MobiDB-lite"/>
    </source>
</evidence>
<organism evidence="2 3">
    <name type="scientific">Symplocastrum torsivum CPER-KK1</name>
    <dbReference type="NCBI Taxonomy" id="450513"/>
    <lineage>
        <taxon>Bacteria</taxon>
        <taxon>Bacillati</taxon>
        <taxon>Cyanobacteriota</taxon>
        <taxon>Cyanophyceae</taxon>
        <taxon>Oscillatoriophycideae</taxon>
        <taxon>Oscillatoriales</taxon>
        <taxon>Microcoleaceae</taxon>
        <taxon>Symplocastrum</taxon>
    </lineage>
</organism>
<dbReference type="AlphaFoldDB" id="A0A951PHW9"/>
<accession>A0A951PHW9</accession>
<dbReference type="EMBL" id="JAHHIF010000007">
    <property type="protein sequence ID" value="MBW4544130.1"/>
    <property type="molecule type" value="Genomic_DNA"/>
</dbReference>
<reference evidence="2" key="2">
    <citation type="journal article" date="2022" name="Microbiol. Resour. Announc.">
        <title>Metagenome Sequencing to Explore Phylogenomics of Terrestrial Cyanobacteria.</title>
        <authorList>
            <person name="Ward R.D."/>
            <person name="Stajich J.E."/>
            <person name="Johansen J.R."/>
            <person name="Huntemann M."/>
            <person name="Clum A."/>
            <person name="Foster B."/>
            <person name="Foster B."/>
            <person name="Roux S."/>
            <person name="Palaniappan K."/>
            <person name="Varghese N."/>
            <person name="Mukherjee S."/>
            <person name="Reddy T.B.K."/>
            <person name="Daum C."/>
            <person name="Copeland A."/>
            <person name="Chen I.A."/>
            <person name="Ivanova N.N."/>
            <person name="Kyrpides N.C."/>
            <person name="Shapiro N."/>
            <person name="Eloe-Fadrosh E.A."/>
            <person name="Pietrasiak N."/>
        </authorList>
    </citation>
    <scope>NUCLEOTIDE SEQUENCE</scope>
    <source>
        <strain evidence="2">CPER-KK1</strain>
    </source>
</reference>
<gene>
    <name evidence="2" type="ORF">KME25_06770</name>
</gene>
<evidence type="ECO:0000313" key="3">
    <source>
        <dbReference type="Proteomes" id="UP000753908"/>
    </source>
</evidence>
<comment type="caution">
    <text evidence="2">The sequence shown here is derived from an EMBL/GenBank/DDBJ whole genome shotgun (WGS) entry which is preliminary data.</text>
</comment>
<feature type="compositionally biased region" description="Polar residues" evidence="1">
    <location>
        <begin position="132"/>
        <end position="142"/>
    </location>
</feature>
<feature type="region of interest" description="Disordered" evidence="1">
    <location>
        <begin position="112"/>
        <end position="142"/>
    </location>
</feature>
<protein>
    <submittedName>
        <fullName evidence="2">Uncharacterized protein</fullName>
    </submittedName>
</protein>
<reference evidence="2" key="1">
    <citation type="submission" date="2021-05" db="EMBL/GenBank/DDBJ databases">
        <authorList>
            <person name="Pietrasiak N."/>
            <person name="Ward R."/>
            <person name="Stajich J.E."/>
            <person name="Kurbessoian T."/>
        </authorList>
    </citation>
    <scope>NUCLEOTIDE SEQUENCE</scope>
    <source>
        <strain evidence="2">CPER-KK1</strain>
    </source>
</reference>
<dbReference type="Proteomes" id="UP000753908">
    <property type="component" value="Unassembled WGS sequence"/>
</dbReference>
<evidence type="ECO:0000313" key="2">
    <source>
        <dbReference type="EMBL" id="MBW4544130.1"/>
    </source>
</evidence>
<name>A0A951PHW9_9CYAN</name>
<feature type="compositionally biased region" description="Low complexity" evidence="1">
    <location>
        <begin position="112"/>
        <end position="122"/>
    </location>
</feature>
<sequence>MDKTPFLELDMLNFQESLVEELKKLTKSAFDIDGMVTSANELKFVGGILNLLTQQITSTDEEFAEYFFRKLCPDKSFRGGIRQQFATFTQKALKQFVREQIKSLLDASVVGNSSSVNSSSVSTVEQVDSDNDSNVTNSESSKQIVTTEEELEGFYIVKSILRESIDPNRIFYRDVLSYCGILLDDNKNKTICRLYFNNSQSKKLALFDQGEDGKQEELKATVTYYNKK</sequence>